<sequence>MLYIFDMSAGDCESNFENDSNQYASTAQKTAAKADLAQHHEHQYACQLRLLTVAEAEESRPAPRPRPWLS</sequence>
<dbReference type="EMBL" id="CP157355">
    <property type="protein sequence ID" value="XBM01127.1"/>
    <property type="molecule type" value="Genomic_DNA"/>
</dbReference>
<organism evidence="1">
    <name type="scientific">Chitinibacter mangrovi</name>
    <dbReference type="NCBI Taxonomy" id="3153927"/>
    <lineage>
        <taxon>Bacteria</taxon>
        <taxon>Pseudomonadati</taxon>
        <taxon>Pseudomonadota</taxon>
        <taxon>Betaproteobacteria</taxon>
        <taxon>Neisseriales</taxon>
        <taxon>Chitinibacteraceae</taxon>
        <taxon>Chitinibacter</taxon>
    </lineage>
</organism>
<proteinExistence type="predicted"/>
<gene>
    <name evidence="1" type="ORF">ABHF33_02240</name>
</gene>
<evidence type="ECO:0000313" key="1">
    <source>
        <dbReference type="EMBL" id="XBM01127.1"/>
    </source>
</evidence>
<dbReference type="KEGG" id="cmav:ABHF33_02240"/>
<reference evidence="1" key="1">
    <citation type="submission" date="2024-05" db="EMBL/GenBank/DDBJ databases">
        <authorList>
            <person name="Yang L."/>
            <person name="Pan L."/>
        </authorList>
    </citation>
    <scope>NUCLEOTIDE SEQUENCE</scope>
    <source>
        <strain evidence="1">FCG-7</strain>
    </source>
</reference>
<name>A0AAU7F9D7_9NEIS</name>
<dbReference type="AlphaFoldDB" id="A0AAU7F9D7"/>
<accession>A0AAU7F9D7</accession>
<protein>
    <submittedName>
        <fullName evidence="1">Uncharacterized protein</fullName>
    </submittedName>
</protein>
<dbReference type="RefSeq" id="WP_348945438.1">
    <property type="nucleotide sequence ID" value="NZ_CP157355.1"/>
</dbReference>